<dbReference type="Proteomes" id="UP000239867">
    <property type="component" value="Chromosome"/>
</dbReference>
<organism evidence="7 8">
    <name type="scientific">Desulfobulbus oralis</name>
    <dbReference type="NCBI Taxonomy" id="1986146"/>
    <lineage>
        <taxon>Bacteria</taxon>
        <taxon>Pseudomonadati</taxon>
        <taxon>Thermodesulfobacteriota</taxon>
        <taxon>Desulfobulbia</taxon>
        <taxon>Desulfobulbales</taxon>
        <taxon>Desulfobulbaceae</taxon>
        <taxon>Desulfobulbus</taxon>
    </lineage>
</organism>
<dbReference type="SUPFAM" id="SSF53686">
    <property type="entry name" value="Tryptophan synthase beta subunit-like PLP-dependent enzymes"/>
    <property type="match status" value="1"/>
</dbReference>
<evidence type="ECO:0000259" key="6">
    <source>
        <dbReference type="Pfam" id="PF00291"/>
    </source>
</evidence>
<feature type="domain" description="Tryptophan synthase beta chain-like PALP" evidence="6">
    <location>
        <begin position="14"/>
        <end position="319"/>
    </location>
</feature>
<dbReference type="NCBIfam" id="TIGR01275">
    <property type="entry name" value="ACC_deam_rel"/>
    <property type="match status" value="1"/>
</dbReference>
<evidence type="ECO:0000313" key="8">
    <source>
        <dbReference type="Proteomes" id="UP000239867"/>
    </source>
</evidence>
<dbReference type="AlphaFoldDB" id="A0A2L1GMZ0"/>
<keyword evidence="8" id="KW-1185">Reference proteome</keyword>
<dbReference type="PANTHER" id="PTHR43780">
    <property type="entry name" value="1-AMINOCYCLOPROPANE-1-CARBOXYLATE DEAMINASE-RELATED"/>
    <property type="match status" value="1"/>
</dbReference>
<evidence type="ECO:0000256" key="1">
    <source>
        <dbReference type="ARBA" id="ARBA00001933"/>
    </source>
</evidence>
<dbReference type="InterPro" id="IPR005966">
    <property type="entry name" value="D-Cys_desShydrase"/>
</dbReference>
<dbReference type="InterPro" id="IPR001926">
    <property type="entry name" value="TrpB-like_PALP"/>
</dbReference>
<proteinExistence type="inferred from homology"/>
<evidence type="ECO:0000256" key="2">
    <source>
        <dbReference type="ARBA" id="ARBA00008639"/>
    </source>
</evidence>
<evidence type="ECO:0000313" key="7">
    <source>
        <dbReference type="EMBL" id="AVD71033.1"/>
    </source>
</evidence>
<dbReference type="NCBIfam" id="NF003031">
    <property type="entry name" value="PRK03910.1-4"/>
    <property type="match status" value="1"/>
</dbReference>
<dbReference type="InterPro" id="IPR027278">
    <property type="entry name" value="ACCD_DCysDesulf"/>
</dbReference>
<feature type="active site" description="Nucleophile" evidence="4">
    <location>
        <position position="77"/>
    </location>
</feature>
<keyword evidence="3 5" id="KW-0663">Pyridoxal phosphate</keyword>
<evidence type="ECO:0000256" key="3">
    <source>
        <dbReference type="ARBA" id="ARBA00022898"/>
    </source>
</evidence>
<comment type="cofactor">
    <cofactor evidence="1">
        <name>pyridoxal 5'-phosphate</name>
        <dbReference type="ChEBI" id="CHEBI:597326"/>
    </cofactor>
</comment>
<dbReference type="Pfam" id="PF00291">
    <property type="entry name" value="PALP"/>
    <property type="match status" value="1"/>
</dbReference>
<gene>
    <name evidence="7" type="ORF">CAY53_05695</name>
</gene>
<dbReference type="OrthoDB" id="9801249at2"/>
<sequence>MNLAKFARRGYVTAPTPLEFLPNFSRALGAGVSVYMKRDDMLPGAGGGNKTRKLDFCVADALNKGCDTLITCGAVQSNHCRLTLSWAVHEGMDCHLVLEERVPDSYNPEASGNNFLFQLMGVKNITVAQKGTDMMAAMQKVADKLSAEGKKPYIIPGGASNALGSLGYVSCMEEIMAQVFHIGLKIDHMVVPSGSAGTHGGIIAGMIGNNIDIPVTGIGVNRPKLVQEQAVLTVANASLELIGVDVRVLAEKVVAFDDYVGPGYSLPTDSMVEAVKMLAQTEAVLLDPVYSGKAMAGLIDLARKGYFPKGSNVLFLHTGGSPALYAYLPTFRQGK</sequence>
<comment type="similarity">
    <text evidence="2">Belongs to the ACC deaminase/D-cysteine desulfhydrase family.</text>
</comment>
<evidence type="ECO:0000256" key="4">
    <source>
        <dbReference type="PIRSR" id="PIRSR006278-1"/>
    </source>
</evidence>
<name>A0A2L1GMZ0_9BACT</name>
<dbReference type="Gene3D" id="3.40.50.1100">
    <property type="match status" value="2"/>
</dbReference>
<dbReference type="InterPro" id="IPR036052">
    <property type="entry name" value="TrpB-like_PALP_sf"/>
</dbReference>
<dbReference type="GO" id="GO:0019148">
    <property type="term" value="F:D-cysteine desulfhydrase activity"/>
    <property type="evidence" value="ECO:0007669"/>
    <property type="project" value="TreeGrafter"/>
</dbReference>
<protein>
    <submittedName>
        <fullName evidence="7">D-cysteine desulfhydrase</fullName>
    </submittedName>
</protein>
<dbReference type="RefSeq" id="WP_104936311.1">
    <property type="nucleotide sequence ID" value="NZ_CP021255.1"/>
</dbReference>
<dbReference type="PANTHER" id="PTHR43780:SF2">
    <property type="entry name" value="1-AMINOCYCLOPROPANE-1-CARBOXYLATE DEAMINASE-RELATED"/>
    <property type="match status" value="1"/>
</dbReference>
<feature type="modified residue" description="N6-(pyridoxal phosphate)lysine" evidence="5">
    <location>
        <position position="50"/>
    </location>
</feature>
<reference evidence="7 8" key="1">
    <citation type="journal article" date="2018" name="MBio">
        <title>Insights into the evolution of host association through the isolation and characterization of a novel human periodontal pathobiont, Desulfobulbus oralis.</title>
        <authorList>
            <person name="Cross K.L."/>
            <person name="Chirania P."/>
            <person name="Xiong W."/>
            <person name="Beall C.J."/>
            <person name="Elkins J.G."/>
            <person name="Giannone R.J."/>
            <person name="Griffen A.L."/>
            <person name="Guss A.M."/>
            <person name="Hettich R.L."/>
            <person name="Joshi S.S."/>
            <person name="Mokrzan E.M."/>
            <person name="Martin R.K."/>
            <person name="Zhulin I.B."/>
            <person name="Leys E.J."/>
            <person name="Podar M."/>
        </authorList>
    </citation>
    <scope>NUCLEOTIDE SEQUENCE [LARGE SCALE GENOMIC DNA]</scope>
    <source>
        <strain evidence="7 8">ORNL</strain>
    </source>
</reference>
<dbReference type="EMBL" id="CP021255">
    <property type="protein sequence ID" value="AVD71033.1"/>
    <property type="molecule type" value="Genomic_DNA"/>
</dbReference>
<evidence type="ECO:0000256" key="5">
    <source>
        <dbReference type="PIRSR" id="PIRSR006278-2"/>
    </source>
</evidence>
<dbReference type="PIRSF" id="PIRSF006278">
    <property type="entry name" value="ACCD_DCysDesulf"/>
    <property type="match status" value="1"/>
</dbReference>
<accession>A0A2L1GMZ0</accession>
<dbReference type="KEGG" id="deo:CAY53_05695"/>